<proteinExistence type="predicted"/>
<evidence type="ECO:0000256" key="1">
    <source>
        <dbReference type="SAM" id="MobiDB-lite"/>
    </source>
</evidence>
<dbReference type="RefSeq" id="WP_126208955.1">
    <property type="nucleotide sequence ID" value="NZ_PELZ01000144.1"/>
</dbReference>
<feature type="region of interest" description="Disordered" evidence="1">
    <location>
        <begin position="1"/>
        <end position="21"/>
    </location>
</feature>
<protein>
    <submittedName>
        <fullName evidence="2">Uncharacterized protein</fullName>
    </submittedName>
</protein>
<organism evidence="2 3">
    <name type="scientific">Thermus scotoductus</name>
    <dbReference type="NCBI Taxonomy" id="37636"/>
    <lineage>
        <taxon>Bacteria</taxon>
        <taxon>Thermotogati</taxon>
        <taxon>Deinococcota</taxon>
        <taxon>Deinococci</taxon>
        <taxon>Thermales</taxon>
        <taxon>Thermaceae</taxon>
        <taxon>Thermus</taxon>
    </lineage>
</organism>
<evidence type="ECO:0000313" key="2">
    <source>
        <dbReference type="EMBL" id="RTH37951.1"/>
    </source>
</evidence>
<dbReference type="Proteomes" id="UP000288051">
    <property type="component" value="Unassembled WGS sequence"/>
</dbReference>
<reference evidence="2 3" key="1">
    <citation type="journal article" date="2019" name="Extremophiles">
        <title>Biogeography of thermophiles and predominance of Thermus scotoductus in domestic water heaters.</title>
        <authorList>
            <person name="Wilpiszeski R.L."/>
            <person name="Zhang Z."/>
            <person name="House C.H."/>
        </authorList>
    </citation>
    <scope>NUCLEOTIDE SEQUENCE [LARGE SCALE GENOMIC DNA]</scope>
    <source>
        <strain evidence="2 3">24_S24</strain>
    </source>
</reference>
<name>A0A430SFJ7_THESC</name>
<dbReference type="AlphaFoldDB" id="A0A430SFJ7"/>
<gene>
    <name evidence="2" type="ORF">CSW37_05530</name>
</gene>
<accession>A0A430SFJ7</accession>
<dbReference type="EMBL" id="PELZ01000144">
    <property type="protein sequence ID" value="RTH37951.1"/>
    <property type="molecule type" value="Genomic_DNA"/>
</dbReference>
<sequence>MKSKASCPSRTGPRGLAPFRELSSQRAQPLYTALLRLEERAGQEVCLRITPLDSSATNPTPATACARVPE</sequence>
<evidence type="ECO:0000313" key="3">
    <source>
        <dbReference type="Proteomes" id="UP000288051"/>
    </source>
</evidence>
<comment type="caution">
    <text evidence="2">The sequence shown here is derived from an EMBL/GenBank/DDBJ whole genome shotgun (WGS) entry which is preliminary data.</text>
</comment>